<dbReference type="RefSeq" id="WP_129463164.1">
    <property type="nucleotide sequence ID" value="NZ_SBKQ01000002.1"/>
</dbReference>
<feature type="chain" id="PRO_5020459599" evidence="1">
    <location>
        <begin position="28"/>
        <end position="1159"/>
    </location>
</feature>
<reference evidence="3" key="1">
    <citation type="submission" date="2019-01" db="EMBL/GenBank/DDBJ databases">
        <title>Cytophagaceae bacterium strain CAR-16.</title>
        <authorList>
            <person name="Chen W.-M."/>
        </authorList>
    </citation>
    <scope>NUCLEOTIDE SEQUENCE [LARGE SCALE GENOMIC DNA]</scope>
    <source>
        <strain evidence="3">ICH-30</strain>
    </source>
</reference>
<evidence type="ECO:0000256" key="1">
    <source>
        <dbReference type="SAM" id="SignalP"/>
    </source>
</evidence>
<dbReference type="NCBIfam" id="TIGR04131">
    <property type="entry name" value="Bac_Flav_CTERM"/>
    <property type="match status" value="1"/>
</dbReference>
<accession>A0A4Q1KX55</accession>
<dbReference type="InterPro" id="IPR013783">
    <property type="entry name" value="Ig-like_fold"/>
</dbReference>
<comment type="caution">
    <text evidence="2">The sequence shown here is derived from an EMBL/GenBank/DDBJ whole genome shotgun (WGS) entry which is preliminary data.</text>
</comment>
<evidence type="ECO:0000313" key="3">
    <source>
        <dbReference type="Proteomes" id="UP000289734"/>
    </source>
</evidence>
<evidence type="ECO:0000313" key="2">
    <source>
        <dbReference type="EMBL" id="RXR34757.1"/>
    </source>
</evidence>
<dbReference type="OrthoDB" id="601690at2"/>
<sequence>MNRKISNKCNFLLSLFIYLSIINFSFAQLNDFTLQVVATNETCTANGTLNFSVSGITDGAAVTYSVYKLPDLISPVAVINTTSLNGLTSGTYVVVATQIVGDLSNSQEQNAVILDLTIELTYQIIGQNELCGSDGIMNVNVLTGTAQSYEIISGPVTAPLQTSNVFTGLTAGIYVVRVFDNCGDAYVQTFVLTSSEVNLTVEVSAEAELLNCTTSIVSLSVLPGNGMIVYPLTIQFTLNPPNANQIIINQTTNSLGEEFFIVQGYQIFEGETYSFSYIISDGCGNELSGNGSLTHYSPFPAAVELEKNCEEISYYIANAQSATIISAPATFIANAIPYVLPLGGNSFPVTGFLVEGNYVITGLDICGNDFQLTIQVEIPEPEPPIANKIDEACQGENYSIDGAVSATIISAPDTYTANTIPYILPIGEDGFPITGFLSPGTYILVALDECENEFEIQIIVANPNAQTPIIFVIEGCEVGFGSLNLNGLNAFQSVDLITAPQGFTFPLPYDVSSNINTNGDLILTGLPAGNYVFEWIDECGAQSTTNVTIEGYFFTTNVELIENCGSFDIGLYHTSNNFAAPSFWLQKFYPESGNWGHPVTGVIYVDGTQLSATNSIGLTNNTINLNFSFFGEFRIMKRYQVVSSGSTAQYCNEFLYEFEFTGLPRINNIYSFSCGNNLRDVIVDASGVPPLLYRIIEKDGEPFLIENGNSSTFFSLETGIYIFQIEDSCGNLRNSEFEISESIVFEITTSSICTGETVILSIPNFSFLTYEWWFNDNVLPIISTSNVLEIPNFSPDIHNGIYHVLITNPNNPSSCINLELEFEINSTDLLPEAGEGSSVTFCGPQSTLDLFTFLTGTFSTTGVWTEITTSGTLNESNWDTSNLSHGEYQFSYRVEGNCDSFDESSVTITILEIPDNPIASVDSLICESDSVQLFATTILNAVYNWEGPNGFSSNEQNPIINSISSANNGTYTVSIEKNGCPSTPSSVEVLVSEVPEFSLENLCINDRMMVTATNSSQILNNPNLVFSWIGPDGFTSSQNPIDITGLAKGIYALTITNEFGCSAEEFIDITKTICAIPKGLSPNGDGLNDTFDLSDLGENLKVKIYNRYGMIVFEMDGYVNQWRGQDKKGNLLPSATYYYYVEFDNGEGRTGWVYLMTTE</sequence>
<proteinExistence type="predicted"/>
<dbReference type="AlphaFoldDB" id="A0A4Q1KX55"/>
<dbReference type="InterPro" id="IPR026341">
    <property type="entry name" value="T9SS_type_B"/>
</dbReference>
<feature type="signal peptide" evidence="1">
    <location>
        <begin position="1"/>
        <end position="27"/>
    </location>
</feature>
<organism evidence="2 3">
    <name type="scientific">Flavobacterium piscinae</name>
    <dbReference type="NCBI Taxonomy" id="2506424"/>
    <lineage>
        <taxon>Bacteria</taxon>
        <taxon>Pseudomonadati</taxon>
        <taxon>Bacteroidota</taxon>
        <taxon>Flavobacteriia</taxon>
        <taxon>Flavobacteriales</taxon>
        <taxon>Flavobacteriaceae</taxon>
        <taxon>Flavobacterium</taxon>
    </lineage>
</organism>
<dbReference type="Pfam" id="PF13585">
    <property type="entry name" value="CHU_C"/>
    <property type="match status" value="1"/>
</dbReference>
<dbReference type="Gene3D" id="2.60.40.10">
    <property type="entry name" value="Immunoglobulins"/>
    <property type="match status" value="2"/>
</dbReference>
<keyword evidence="3" id="KW-1185">Reference proteome</keyword>
<gene>
    <name evidence="2" type="ORF">EQG68_02280</name>
</gene>
<keyword evidence="1" id="KW-0732">Signal</keyword>
<protein>
    <submittedName>
        <fullName evidence="2">Gliding motility-associated C-terminal domain-containing protein</fullName>
    </submittedName>
</protein>
<dbReference type="Proteomes" id="UP000289734">
    <property type="component" value="Unassembled WGS sequence"/>
</dbReference>
<dbReference type="EMBL" id="SBKQ01000002">
    <property type="protein sequence ID" value="RXR34757.1"/>
    <property type="molecule type" value="Genomic_DNA"/>
</dbReference>
<name>A0A4Q1KX55_9FLAO</name>